<organism evidence="1">
    <name type="scientific">marine sediment metagenome</name>
    <dbReference type="NCBI Taxonomy" id="412755"/>
    <lineage>
        <taxon>unclassified sequences</taxon>
        <taxon>metagenomes</taxon>
        <taxon>ecological metagenomes</taxon>
    </lineage>
</organism>
<dbReference type="AlphaFoldDB" id="X0VF75"/>
<evidence type="ECO:0000313" key="1">
    <source>
        <dbReference type="EMBL" id="GAG09897.1"/>
    </source>
</evidence>
<reference evidence="1" key="1">
    <citation type="journal article" date="2014" name="Front. Microbiol.">
        <title>High frequency of phylogenetically diverse reductive dehalogenase-homologous genes in deep subseafloor sedimentary metagenomes.</title>
        <authorList>
            <person name="Kawai M."/>
            <person name="Futagami T."/>
            <person name="Toyoda A."/>
            <person name="Takaki Y."/>
            <person name="Nishi S."/>
            <person name="Hori S."/>
            <person name="Arai W."/>
            <person name="Tsubouchi T."/>
            <person name="Morono Y."/>
            <person name="Uchiyama I."/>
            <person name="Ito T."/>
            <person name="Fujiyama A."/>
            <person name="Inagaki F."/>
            <person name="Takami H."/>
        </authorList>
    </citation>
    <scope>NUCLEOTIDE SEQUENCE</scope>
    <source>
        <strain evidence="1">Expedition CK06-06</strain>
    </source>
</reference>
<name>X0VF75_9ZZZZ</name>
<feature type="non-terminal residue" evidence="1">
    <location>
        <position position="1"/>
    </location>
</feature>
<accession>X0VF75</accession>
<proteinExistence type="predicted"/>
<sequence>ERFAIHTLGHVPTFGTPLNQVWNTADNRH</sequence>
<protein>
    <submittedName>
        <fullName evidence="1">Uncharacterized protein</fullName>
    </submittedName>
</protein>
<comment type="caution">
    <text evidence="1">The sequence shown here is derived from an EMBL/GenBank/DDBJ whole genome shotgun (WGS) entry which is preliminary data.</text>
</comment>
<dbReference type="EMBL" id="BARS01029903">
    <property type="protein sequence ID" value="GAG09897.1"/>
    <property type="molecule type" value="Genomic_DNA"/>
</dbReference>
<gene>
    <name evidence="1" type="ORF">S01H1_46683</name>
</gene>